<dbReference type="AlphaFoldDB" id="B8IWG6"/>
<keyword evidence="2" id="KW-1185">Reference proteome</keyword>
<gene>
    <name evidence="1" type="ordered locus">Mnod_8694</name>
</gene>
<proteinExistence type="predicted"/>
<accession>B8IWG6</accession>
<dbReference type="HOGENOM" id="CLU_2058629_0_0_5"/>
<reference evidence="2" key="1">
    <citation type="submission" date="2009-01" db="EMBL/GenBank/DDBJ databases">
        <title>Complete sequence of plasmid 1 of Methylobacterium nodulans ORS 2060.</title>
        <authorList>
            <consortium name="US DOE Joint Genome Institute"/>
            <person name="Lucas S."/>
            <person name="Copeland A."/>
            <person name="Lapidus A."/>
            <person name="Glavina del Rio T."/>
            <person name="Dalin E."/>
            <person name="Tice H."/>
            <person name="Bruce D."/>
            <person name="Goodwin L."/>
            <person name="Pitluck S."/>
            <person name="Sims D."/>
            <person name="Brettin T."/>
            <person name="Detter J.C."/>
            <person name="Han C."/>
            <person name="Larimer F."/>
            <person name="Land M."/>
            <person name="Hauser L."/>
            <person name="Kyrpides N."/>
            <person name="Ivanova N."/>
            <person name="Marx C.J."/>
            <person name="Richardson P."/>
        </authorList>
    </citation>
    <scope>NUCLEOTIDE SEQUENCE [LARGE SCALE GENOMIC DNA]</scope>
    <source>
        <strain evidence="2">LMG 21967 / CNCM I-2342 / ORS 2060</strain>
        <plasmid evidence="2">Plasmid pMNOD01</plasmid>
    </source>
</reference>
<evidence type="ECO:0000313" key="2">
    <source>
        <dbReference type="Proteomes" id="UP000008207"/>
    </source>
</evidence>
<sequence length="119" mass="13156">MNAGAFAFATGPSKPVSHRQTILARRTHSVVVSRPEPPRQVALVRRTHPVVASRPVPPRWAVLTRRTYAIGGIDDVDPWTIRLHPWAGDIDCSSPKTVDVRRGLCPFMSARNPDLGDDE</sequence>
<geneLocation type="plasmid" evidence="1 2">
    <name>pMNOD01</name>
</geneLocation>
<protein>
    <submittedName>
        <fullName evidence="1">Uncharacterized protein</fullName>
    </submittedName>
</protein>
<organism evidence="1 2">
    <name type="scientific">Methylobacterium nodulans (strain LMG 21967 / CNCM I-2342 / ORS 2060)</name>
    <dbReference type="NCBI Taxonomy" id="460265"/>
    <lineage>
        <taxon>Bacteria</taxon>
        <taxon>Pseudomonadati</taxon>
        <taxon>Pseudomonadota</taxon>
        <taxon>Alphaproteobacteria</taxon>
        <taxon>Hyphomicrobiales</taxon>
        <taxon>Methylobacteriaceae</taxon>
        <taxon>Methylobacterium</taxon>
    </lineage>
</organism>
<name>B8IWG6_METNO</name>
<dbReference type="Proteomes" id="UP000008207">
    <property type="component" value="Plasmid pMNOD01"/>
</dbReference>
<dbReference type="EMBL" id="CP001350">
    <property type="protein sequence ID" value="ACL62756.1"/>
    <property type="molecule type" value="Genomic_DNA"/>
</dbReference>
<keyword evidence="1" id="KW-0614">Plasmid</keyword>
<dbReference type="KEGG" id="mno:Mnod_8694"/>
<evidence type="ECO:0000313" key="1">
    <source>
        <dbReference type="EMBL" id="ACL62756.1"/>
    </source>
</evidence>